<feature type="domain" description="HTH Mu-type" evidence="1">
    <location>
        <begin position="8"/>
        <end position="75"/>
    </location>
</feature>
<reference evidence="2 3" key="1">
    <citation type="submission" date="2015-02" db="EMBL/GenBank/DDBJ databases">
        <title>Whole genome shotgun sequencing of cultured foodborne pathogen.</title>
        <authorList>
            <person name="Timme R."/>
            <person name="Allard M.W."/>
            <person name="Strain E."/>
            <person name="Evans P.S."/>
            <person name="Brown E."/>
        </authorList>
    </citation>
    <scope>NUCLEOTIDE SEQUENCE [LARGE SCALE GENOMIC DNA]</scope>
    <source>
        <strain evidence="2 3">GCSL-TSO-24</strain>
    </source>
</reference>
<dbReference type="InterPro" id="IPR009061">
    <property type="entry name" value="DNA-bd_dom_put_sf"/>
</dbReference>
<dbReference type="InterPro" id="IPR003314">
    <property type="entry name" value="Mu-type_HTH"/>
</dbReference>
<name>A0A0D8L221_MORMO</name>
<dbReference type="PROSITE" id="PS51702">
    <property type="entry name" value="HTH_MU"/>
    <property type="match status" value="1"/>
</dbReference>
<dbReference type="AlphaFoldDB" id="A0A0D8L221"/>
<dbReference type="Gene3D" id="1.10.10.10">
    <property type="entry name" value="Winged helix-like DNA-binding domain superfamily/Winged helix DNA-binding domain"/>
    <property type="match status" value="1"/>
</dbReference>
<comment type="caution">
    <text evidence="2">The sequence shown here is derived from an EMBL/GenBank/DDBJ whole genome shotgun (WGS) entry which is preliminary data.</text>
</comment>
<dbReference type="EMBL" id="JZSH01000513">
    <property type="protein sequence ID" value="KJF75832.1"/>
    <property type="molecule type" value="Genomic_DNA"/>
</dbReference>
<dbReference type="Pfam" id="PF02316">
    <property type="entry name" value="HTH_Tnp_Mu_1"/>
    <property type="match status" value="1"/>
</dbReference>
<proteinExistence type="predicted"/>
<gene>
    <name evidence="2" type="ORF">UA45_21690</name>
</gene>
<dbReference type="SUPFAM" id="SSF46955">
    <property type="entry name" value="Putative DNA-binding domain"/>
    <property type="match status" value="1"/>
</dbReference>
<organism evidence="2 3">
    <name type="scientific">Morganella morganii</name>
    <name type="common">Proteus morganii</name>
    <dbReference type="NCBI Taxonomy" id="582"/>
    <lineage>
        <taxon>Bacteria</taxon>
        <taxon>Pseudomonadati</taxon>
        <taxon>Pseudomonadota</taxon>
        <taxon>Gammaproteobacteria</taxon>
        <taxon>Enterobacterales</taxon>
        <taxon>Morganellaceae</taxon>
        <taxon>Morganella</taxon>
    </lineage>
</organism>
<protein>
    <submittedName>
        <fullName evidence="2">DNA-binding protein</fullName>
    </submittedName>
</protein>
<evidence type="ECO:0000313" key="2">
    <source>
        <dbReference type="EMBL" id="KJF75832.1"/>
    </source>
</evidence>
<dbReference type="InterPro" id="IPR036388">
    <property type="entry name" value="WH-like_DNA-bd_sf"/>
</dbReference>
<dbReference type="GO" id="GO:0003677">
    <property type="term" value="F:DNA binding"/>
    <property type="evidence" value="ECO:0007669"/>
    <property type="project" value="UniProtKB-KW"/>
</dbReference>
<evidence type="ECO:0000259" key="1">
    <source>
        <dbReference type="PROSITE" id="PS51702"/>
    </source>
</evidence>
<sequence length="133" mass="15208">MGCRRKDEKEWYSAKELVGLAGLPSSPQGVNLMARREGWHQRRKRGVQGKAVEYSIDSLPDEVQAILHACDNSASYQAKRQDAFLIWVEAYYQLTREEREKIVTFILREGLAKLIQHLMHRSSGQPGAGRKPE</sequence>
<evidence type="ECO:0000313" key="3">
    <source>
        <dbReference type="Proteomes" id="UP000032582"/>
    </source>
</evidence>
<accession>A0A0D8L221</accession>
<dbReference type="Proteomes" id="UP000032582">
    <property type="component" value="Unassembled WGS sequence"/>
</dbReference>
<dbReference type="PATRIC" id="fig|582.24.peg.6900"/>
<keyword evidence="2" id="KW-0238">DNA-binding</keyword>